<feature type="transmembrane region" description="Helical" evidence="1">
    <location>
        <begin position="12"/>
        <end position="31"/>
    </location>
</feature>
<keyword evidence="1" id="KW-1133">Transmembrane helix</keyword>
<comment type="caution">
    <text evidence="3">The sequence shown here is derived from an EMBL/GenBank/DDBJ whole genome shotgun (WGS) entry which is preliminary data.</text>
</comment>
<evidence type="ECO:0000313" key="3">
    <source>
        <dbReference type="EMBL" id="HAV91851.1"/>
    </source>
</evidence>
<dbReference type="EMBL" id="DMZY01000048">
    <property type="protein sequence ID" value="HAV91851.1"/>
    <property type="molecule type" value="Genomic_DNA"/>
</dbReference>
<keyword evidence="1" id="KW-0472">Membrane</keyword>
<keyword evidence="1" id="KW-0812">Transmembrane</keyword>
<dbReference type="Proteomes" id="UP000264062">
    <property type="component" value="Unassembled WGS sequence"/>
</dbReference>
<dbReference type="Pfam" id="PF11127">
    <property type="entry name" value="YgaP-like_TM"/>
    <property type="match status" value="1"/>
</dbReference>
<feature type="domain" description="Inner membrane protein YgaP-like transmembrane" evidence="2">
    <location>
        <begin position="1"/>
        <end position="62"/>
    </location>
</feature>
<gene>
    <name evidence="3" type="ORF">DCW38_01545</name>
</gene>
<protein>
    <submittedName>
        <fullName evidence="3">DUF2892 domain-containing protein</fullName>
    </submittedName>
</protein>
<evidence type="ECO:0000259" key="2">
    <source>
        <dbReference type="Pfam" id="PF11127"/>
    </source>
</evidence>
<organism evidence="3 4">
    <name type="scientific">candidate division WOR-3 bacterium</name>
    <dbReference type="NCBI Taxonomy" id="2052148"/>
    <lineage>
        <taxon>Bacteria</taxon>
        <taxon>Bacteria division WOR-3</taxon>
    </lineage>
</organism>
<feature type="transmembrane region" description="Helical" evidence="1">
    <location>
        <begin position="37"/>
        <end position="54"/>
    </location>
</feature>
<reference evidence="3 4" key="1">
    <citation type="journal article" date="2018" name="Nat. Biotechnol.">
        <title>A standardized bacterial taxonomy based on genome phylogeny substantially revises the tree of life.</title>
        <authorList>
            <person name="Parks D.H."/>
            <person name="Chuvochina M."/>
            <person name="Waite D.W."/>
            <person name="Rinke C."/>
            <person name="Skarshewski A."/>
            <person name="Chaumeil P.A."/>
            <person name="Hugenholtz P."/>
        </authorList>
    </citation>
    <scope>NUCLEOTIDE SEQUENCE [LARGE SCALE GENOMIC DNA]</scope>
    <source>
        <strain evidence="3">UBA9956</strain>
    </source>
</reference>
<evidence type="ECO:0000313" key="4">
    <source>
        <dbReference type="Proteomes" id="UP000264062"/>
    </source>
</evidence>
<name>A0A350H8I5_UNCW3</name>
<sequence>MKCNEGKGDRIIRVILAIALAVAAYIMGIWWIYIVSAILLITGATGFCILYLPFKINTCGKK</sequence>
<accession>A0A350H8I5</accession>
<dbReference type="InterPro" id="IPR021309">
    <property type="entry name" value="YgaP-like_TM"/>
</dbReference>
<evidence type="ECO:0000256" key="1">
    <source>
        <dbReference type="SAM" id="Phobius"/>
    </source>
</evidence>
<proteinExistence type="predicted"/>
<dbReference type="AlphaFoldDB" id="A0A350H8I5"/>